<evidence type="ECO:0000313" key="2">
    <source>
        <dbReference type="Proteomes" id="UP000188320"/>
    </source>
</evidence>
<gene>
    <name evidence="1" type="ORF">AX774_g6598</name>
</gene>
<proteinExistence type="predicted"/>
<evidence type="ECO:0000313" key="1">
    <source>
        <dbReference type="EMBL" id="OMH79982.1"/>
    </source>
</evidence>
<sequence length="133" mass="14969">MALIRKSAQLNVATSRKYGSESSENRSYNARRLQQNTAFSFGSGKRTRSLDYGICKNKVLLYAQKHVDKVTESILQAVVFNTQGHLSATIVENNPKLLIKLIYDAVKDVFISSTCLHSKAGLFFKNKNKKVRI</sequence>
<comment type="caution">
    <text evidence="1">The sequence shown here is derived from an EMBL/GenBank/DDBJ whole genome shotgun (WGS) entry which is preliminary data.</text>
</comment>
<protein>
    <submittedName>
        <fullName evidence="1">Uncharacterized protein</fullName>
    </submittedName>
</protein>
<keyword evidence="2" id="KW-1185">Reference proteome</keyword>
<reference evidence="2" key="1">
    <citation type="submission" date="2017-01" db="EMBL/GenBank/DDBJ databases">
        <authorList>
            <person name="Wang Y."/>
            <person name="White M."/>
            <person name="Kvist S."/>
            <person name="Moncalvo J.-M."/>
        </authorList>
    </citation>
    <scope>NUCLEOTIDE SEQUENCE [LARGE SCALE GENOMIC DNA]</scope>
    <source>
        <strain evidence="2">COL-18-3</strain>
    </source>
</reference>
<organism evidence="1 2">
    <name type="scientific">Zancudomyces culisetae</name>
    <name type="common">Gut fungus</name>
    <name type="synonym">Smittium culisetae</name>
    <dbReference type="NCBI Taxonomy" id="1213189"/>
    <lineage>
        <taxon>Eukaryota</taxon>
        <taxon>Fungi</taxon>
        <taxon>Fungi incertae sedis</taxon>
        <taxon>Zoopagomycota</taxon>
        <taxon>Kickxellomycotina</taxon>
        <taxon>Harpellomycetes</taxon>
        <taxon>Harpellales</taxon>
        <taxon>Legeriomycetaceae</taxon>
        <taxon>Zancudomyces</taxon>
    </lineage>
</organism>
<dbReference type="Proteomes" id="UP000188320">
    <property type="component" value="Unassembled WGS sequence"/>
</dbReference>
<dbReference type="AlphaFoldDB" id="A0A1R1PGK3"/>
<accession>A0A1R1PGK3</accession>
<dbReference type="EMBL" id="LSSK01001343">
    <property type="protein sequence ID" value="OMH79982.1"/>
    <property type="molecule type" value="Genomic_DNA"/>
</dbReference>
<name>A0A1R1PGK3_ZANCU</name>